<keyword evidence="2" id="KW-1185">Reference proteome</keyword>
<organism evidence="1 2">
    <name type="scientific">Thelephora ganbajun</name>
    <name type="common">Ganba fungus</name>
    <dbReference type="NCBI Taxonomy" id="370292"/>
    <lineage>
        <taxon>Eukaryota</taxon>
        <taxon>Fungi</taxon>
        <taxon>Dikarya</taxon>
        <taxon>Basidiomycota</taxon>
        <taxon>Agaricomycotina</taxon>
        <taxon>Agaricomycetes</taxon>
        <taxon>Thelephorales</taxon>
        <taxon>Thelephoraceae</taxon>
        <taxon>Thelephora</taxon>
    </lineage>
</organism>
<dbReference type="EMBL" id="MU118141">
    <property type="protein sequence ID" value="KAF9644394.1"/>
    <property type="molecule type" value="Genomic_DNA"/>
</dbReference>
<sequence>MEPGYHNCQIAILSKTRSLFYFLDSTTYDEVAPKVEFWVKYTLGEYSTTIGDLVKEISPVAWRSYGSHPSVARFFKEFRDASHRSEQARSFVDELCPHILRWFAAAPVENLSVDSGGCPNSSRVATGRGKGFINVASSVGYLIEWDLLSCDLEEQRDAARVREPKGQAERRGMAAGAPAEAETPVGFVPKNLPAAPVDIDTPYSVLRSITSPSTPGMWAWAHQQVMESPI</sequence>
<accession>A0ACB6Z3U2</accession>
<dbReference type="Proteomes" id="UP000886501">
    <property type="component" value="Unassembled WGS sequence"/>
</dbReference>
<gene>
    <name evidence="1" type="ORF">BDM02DRAFT_3272458</name>
</gene>
<proteinExistence type="predicted"/>
<evidence type="ECO:0000313" key="2">
    <source>
        <dbReference type="Proteomes" id="UP000886501"/>
    </source>
</evidence>
<reference evidence="1" key="1">
    <citation type="submission" date="2019-10" db="EMBL/GenBank/DDBJ databases">
        <authorList>
            <consortium name="DOE Joint Genome Institute"/>
            <person name="Kuo A."/>
            <person name="Miyauchi S."/>
            <person name="Kiss E."/>
            <person name="Drula E."/>
            <person name="Kohler A."/>
            <person name="Sanchez-Garcia M."/>
            <person name="Andreopoulos B."/>
            <person name="Barry K.W."/>
            <person name="Bonito G."/>
            <person name="Buee M."/>
            <person name="Carver A."/>
            <person name="Chen C."/>
            <person name="Cichocki N."/>
            <person name="Clum A."/>
            <person name="Culley D."/>
            <person name="Crous P.W."/>
            <person name="Fauchery L."/>
            <person name="Girlanda M."/>
            <person name="Hayes R."/>
            <person name="Keri Z."/>
            <person name="Labutti K."/>
            <person name="Lipzen A."/>
            <person name="Lombard V."/>
            <person name="Magnuson J."/>
            <person name="Maillard F."/>
            <person name="Morin E."/>
            <person name="Murat C."/>
            <person name="Nolan M."/>
            <person name="Ohm R."/>
            <person name="Pangilinan J."/>
            <person name="Pereira M."/>
            <person name="Perotto S."/>
            <person name="Peter M."/>
            <person name="Riley R."/>
            <person name="Sitrit Y."/>
            <person name="Stielow B."/>
            <person name="Szollosi G."/>
            <person name="Zifcakova L."/>
            <person name="Stursova M."/>
            <person name="Spatafora J.W."/>
            <person name="Tedersoo L."/>
            <person name="Vaario L.-M."/>
            <person name="Yamada A."/>
            <person name="Yan M."/>
            <person name="Wang P."/>
            <person name="Xu J."/>
            <person name="Bruns T."/>
            <person name="Baldrian P."/>
            <person name="Vilgalys R."/>
            <person name="Henrissat B."/>
            <person name="Grigoriev I.V."/>
            <person name="Hibbett D."/>
            <person name="Nagy L.G."/>
            <person name="Martin F.M."/>
        </authorList>
    </citation>
    <scope>NUCLEOTIDE SEQUENCE</scope>
    <source>
        <strain evidence="1">P2</strain>
    </source>
</reference>
<evidence type="ECO:0000313" key="1">
    <source>
        <dbReference type="EMBL" id="KAF9644394.1"/>
    </source>
</evidence>
<reference evidence="1" key="2">
    <citation type="journal article" date="2020" name="Nat. Commun.">
        <title>Large-scale genome sequencing of mycorrhizal fungi provides insights into the early evolution of symbiotic traits.</title>
        <authorList>
            <person name="Miyauchi S."/>
            <person name="Kiss E."/>
            <person name="Kuo A."/>
            <person name="Drula E."/>
            <person name="Kohler A."/>
            <person name="Sanchez-Garcia M."/>
            <person name="Morin E."/>
            <person name="Andreopoulos B."/>
            <person name="Barry K.W."/>
            <person name="Bonito G."/>
            <person name="Buee M."/>
            <person name="Carver A."/>
            <person name="Chen C."/>
            <person name="Cichocki N."/>
            <person name="Clum A."/>
            <person name="Culley D."/>
            <person name="Crous P.W."/>
            <person name="Fauchery L."/>
            <person name="Girlanda M."/>
            <person name="Hayes R.D."/>
            <person name="Keri Z."/>
            <person name="LaButti K."/>
            <person name="Lipzen A."/>
            <person name="Lombard V."/>
            <person name="Magnuson J."/>
            <person name="Maillard F."/>
            <person name="Murat C."/>
            <person name="Nolan M."/>
            <person name="Ohm R.A."/>
            <person name="Pangilinan J."/>
            <person name="Pereira M.F."/>
            <person name="Perotto S."/>
            <person name="Peter M."/>
            <person name="Pfister S."/>
            <person name="Riley R."/>
            <person name="Sitrit Y."/>
            <person name="Stielow J.B."/>
            <person name="Szollosi G."/>
            <person name="Zifcakova L."/>
            <person name="Stursova M."/>
            <person name="Spatafora J.W."/>
            <person name="Tedersoo L."/>
            <person name="Vaario L.M."/>
            <person name="Yamada A."/>
            <person name="Yan M."/>
            <person name="Wang P."/>
            <person name="Xu J."/>
            <person name="Bruns T."/>
            <person name="Baldrian P."/>
            <person name="Vilgalys R."/>
            <person name="Dunand C."/>
            <person name="Henrissat B."/>
            <person name="Grigoriev I.V."/>
            <person name="Hibbett D."/>
            <person name="Nagy L.G."/>
            <person name="Martin F.M."/>
        </authorList>
    </citation>
    <scope>NUCLEOTIDE SEQUENCE</scope>
    <source>
        <strain evidence="1">P2</strain>
    </source>
</reference>
<comment type="caution">
    <text evidence="1">The sequence shown here is derived from an EMBL/GenBank/DDBJ whole genome shotgun (WGS) entry which is preliminary data.</text>
</comment>
<name>A0ACB6Z3U2_THEGA</name>
<protein>
    <submittedName>
        <fullName evidence="1">Uncharacterized protein</fullName>
    </submittedName>
</protein>